<dbReference type="Proteomes" id="UP000324058">
    <property type="component" value="Unassembled WGS sequence"/>
</dbReference>
<reference evidence="2 3" key="1">
    <citation type="submission" date="2019-02" db="EMBL/GenBank/DDBJ databases">
        <title>Novel genomic isolates of S. pyogenes and S. dysgalactiae subsp. equisimilis associated to necrotising fasciitis (NSTI).</title>
        <authorList>
            <person name="Barrantes I."/>
        </authorList>
    </citation>
    <scope>NUCLEOTIDE SEQUENCE [LARGE SCALE GENOMIC DNA]</scope>
    <source>
        <strain evidence="2 3">SPY2028</strain>
    </source>
</reference>
<organism evidence="2 3">
    <name type="scientific">Streptococcus pyogenes</name>
    <dbReference type="NCBI Taxonomy" id="1314"/>
    <lineage>
        <taxon>Bacteria</taxon>
        <taxon>Bacillati</taxon>
        <taxon>Bacillota</taxon>
        <taxon>Bacilli</taxon>
        <taxon>Lactobacillales</taxon>
        <taxon>Streptococcaceae</taxon>
        <taxon>Streptococcus</taxon>
    </lineage>
</organism>
<gene>
    <name evidence="2" type="ORF">E0F66_12465</name>
</gene>
<comment type="caution">
    <text evidence="2">The sequence shown here is derived from an EMBL/GenBank/DDBJ whole genome shotgun (WGS) entry which is preliminary data.</text>
</comment>
<evidence type="ECO:0000313" key="2">
    <source>
        <dbReference type="EMBL" id="TYK92011.1"/>
    </source>
</evidence>
<dbReference type="PROSITE" id="PS50206">
    <property type="entry name" value="RHODANESE_3"/>
    <property type="match status" value="1"/>
</dbReference>
<evidence type="ECO:0000313" key="3">
    <source>
        <dbReference type="Proteomes" id="UP000324058"/>
    </source>
</evidence>
<proteinExistence type="predicted"/>
<dbReference type="EMBL" id="SJLL01000502">
    <property type="protein sequence ID" value="TYK92011.1"/>
    <property type="molecule type" value="Genomic_DNA"/>
</dbReference>
<sequence length="81" mass="9040">MPQTIHRGIKVMIDEANAEIETISAADAITLIGKNDVVIVDIRDPREIERDGKIPGAFSCTRGMLEFWIDPNSPYAKPIFQ</sequence>
<dbReference type="Pfam" id="PF00581">
    <property type="entry name" value="Rhodanese"/>
    <property type="match status" value="1"/>
</dbReference>
<dbReference type="Gene3D" id="3.40.250.10">
    <property type="entry name" value="Rhodanese-like domain"/>
    <property type="match status" value="1"/>
</dbReference>
<dbReference type="InterPro" id="IPR001763">
    <property type="entry name" value="Rhodanese-like_dom"/>
</dbReference>
<dbReference type="AlphaFoldDB" id="A0A5S4T7B7"/>
<feature type="domain" description="Rhodanese" evidence="1">
    <location>
        <begin position="33"/>
        <end position="57"/>
    </location>
</feature>
<evidence type="ECO:0000259" key="1">
    <source>
        <dbReference type="PROSITE" id="PS50206"/>
    </source>
</evidence>
<name>A0A5S4T7B7_STRPY</name>
<feature type="non-terminal residue" evidence="2">
    <location>
        <position position="81"/>
    </location>
</feature>
<protein>
    <submittedName>
        <fullName evidence="2">Rhodanese-like domain-containing protein</fullName>
    </submittedName>
</protein>
<dbReference type="InterPro" id="IPR036873">
    <property type="entry name" value="Rhodanese-like_dom_sf"/>
</dbReference>
<accession>A0A5S4T7B7</accession>
<dbReference type="SUPFAM" id="SSF52821">
    <property type="entry name" value="Rhodanese/Cell cycle control phosphatase"/>
    <property type="match status" value="1"/>
</dbReference>